<dbReference type="Proteomes" id="UP000295142">
    <property type="component" value="Unassembled WGS sequence"/>
</dbReference>
<dbReference type="AlphaFoldDB" id="A0A4R2KH60"/>
<proteinExistence type="predicted"/>
<gene>
    <name evidence="1" type="ORF">EV655_106150</name>
</gene>
<comment type="caution">
    <text evidence="1">The sequence shown here is derived from an EMBL/GenBank/DDBJ whole genome shotgun (WGS) entry which is preliminary data.</text>
</comment>
<name>A0A4R2KH60_9RHOB</name>
<organism evidence="1 2">
    <name type="scientific">Rhodovulum euryhalinum</name>
    <dbReference type="NCBI Taxonomy" id="35805"/>
    <lineage>
        <taxon>Bacteria</taxon>
        <taxon>Pseudomonadati</taxon>
        <taxon>Pseudomonadota</taxon>
        <taxon>Alphaproteobacteria</taxon>
        <taxon>Rhodobacterales</taxon>
        <taxon>Paracoccaceae</taxon>
        <taxon>Rhodovulum</taxon>
    </lineage>
</organism>
<sequence>MSRIVLPVVVTANDLFDGDPVWLTPGGNWSRSLADAEVIGEAGLAETRLAAAVAQANRVVGAYLAGVRPGPFGPCPVEFRERLRVRGPAILTSGLCAAE</sequence>
<dbReference type="EMBL" id="SLWW01000006">
    <property type="protein sequence ID" value="TCO71657.1"/>
    <property type="molecule type" value="Genomic_DNA"/>
</dbReference>
<evidence type="ECO:0000313" key="1">
    <source>
        <dbReference type="EMBL" id="TCO71657.1"/>
    </source>
</evidence>
<dbReference type="RefSeq" id="WP_132543992.1">
    <property type="nucleotide sequence ID" value="NZ_SLWW01000006.1"/>
</dbReference>
<dbReference type="InterPro" id="IPR021270">
    <property type="entry name" value="DUF2849"/>
</dbReference>
<dbReference type="OrthoDB" id="5738806at2"/>
<keyword evidence="2" id="KW-1185">Reference proteome</keyword>
<dbReference type="Pfam" id="PF11011">
    <property type="entry name" value="DUF2849"/>
    <property type="match status" value="1"/>
</dbReference>
<protein>
    <submittedName>
        <fullName evidence="1">Uncharacterized protein DUF2849</fullName>
    </submittedName>
</protein>
<evidence type="ECO:0000313" key="2">
    <source>
        <dbReference type="Proteomes" id="UP000295142"/>
    </source>
</evidence>
<reference evidence="1 2" key="1">
    <citation type="submission" date="2019-03" db="EMBL/GenBank/DDBJ databases">
        <title>Genomic Encyclopedia of Type Strains, Phase IV (KMG-IV): sequencing the most valuable type-strain genomes for metagenomic binning, comparative biology and taxonomic classification.</title>
        <authorList>
            <person name="Goeker M."/>
        </authorList>
    </citation>
    <scope>NUCLEOTIDE SEQUENCE [LARGE SCALE GENOMIC DNA]</scope>
    <source>
        <strain evidence="1 2">DSM 4868</strain>
    </source>
</reference>
<accession>A0A4R2KH60</accession>